<dbReference type="Pfam" id="PF13449">
    <property type="entry name" value="Phytase-like"/>
    <property type="match status" value="1"/>
</dbReference>
<gene>
    <name evidence="3" type="ORF">SAMN05892877_111185</name>
</gene>
<dbReference type="InterPro" id="IPR027372">
    <property type="entry name" value="Phytase-like_dom"/>
</dbReference>
<dbReference type="AlphaFoldDB" id="A0A285UPH0"/>
<accession>A0A285UPH0</accession>
<protein>
    <recommendedName>
        <fullName evidence="2">Phytase-like domain-containing protein</fullName>
    </recommendedName>
</protein>
<dbReference type="Proteomes" id="UP000219167">
    <property type="component" value="Unassembled WGS sequence"/>
</dbReference>
<feature type="chain" id="PRO_5012425191" description="Phytase-like domain-containing protein" evidence="1">
    <location>
        <begin position="19"/>
        <end position="333"/>
    </location>
</feature>
<name>A0A285UPH0_9HYPH</name>
<dbReference type="InterPro" id="IPR014567">
    <property type="entry name" value="UCP031900"/>
</dbReference>
<dbReference type="EMBL" id="OBQD01000011">
    <property type="protein sequence ID" value="SOC43653.1"/>
    <property type="molecule type" value="Genomic_DNA"/>
</dbReference>
<evidence type="ECO:0000313" key="3">
    <source>
        <dbReference type="EMBL" id="SOC43653.1"/>
    </source>
</evidence>
<organism evidence="3 4">
    <name type="scientific">Rhizobium subbaraonis</name>
    <dbReference type="NCBI Taxonomy" id="908946"/>
    <lineage>
        <taxon>Bacteria</taxon>
        <taxon>Pseudomonadati</taxon>
        <taxon>Pseudomonadota</taxon>
        <taxon>Alphaproteobacteria</taxon>
        <taxon>Hyphomicrobiales</taxon>
        <taxon>Rhizobiaceae</taxon>
        <taxon>Rhizobium/Agrobacterium group</taxon>
        <taxon>Rhizobium</taxon>
    </lineage>
</organism>
<evidence type="ECO:0000313" key="4">
    <source>
        <dbReference type="Proteomes" id="UP000219167"/>
    </source>
</evidence>
<evidence type="ECO:0000259" key="2">
    <source>
        <dbReference type="Pfam" id="PF13449"/>
    </source>
</evidence>
<dbReference type="OrthoDB" id="9798693at2"/>
<keyword evidence="4" id="KW-1185">Reference proteome</keyword>
<evidence type="ECO:0000256" key="1">
    <source>
        <dbReference type="SAM" id="SignalP"/>
    </source>
</evidence>
<reference evidence="3 4" key="1">
    <citation type="submission" date="2017-08" db="EMBL/GenBank/DDBJ databases">
        <authorList>
            <person name="de Groot N.N."/>
        </authorList>
    </citation>
    <scope>NUCLEOTIDE SEQUENCE [LARGE SCALE GENOMIC DNA]</scope>
    <source>
        <strain evidence="3 4">JC85</strain>
    </source>
</reference>
<dbReference type="RefSeq" id="WP_097141287.1">
    <property type="nucleotide sequence ID" value="NZ_OBQD01000011.1"/>
</dbReference>
<keyword evidence="1" id="KW-0732">Signal</keyword>
<dbReference type="PIRSF" id="PIRSF031900">
    <property type="entry name" value="UCP031900"/>
    <property type="match status" value="1"/>
</dbReference>
<feature type="domain" description="Phytase-like" evidence="2">
    <location>
        <begin position="65"/>
        <end position="316"/>
    </location>
</feature>
<sequence length="333" mass="35666">MTRLSALFALVLAASVFAAPGSATSVSLEIDSSTIQHFAVGSGQRAFGKLEFVGGITFTSPDKLVGAMSSIRFRPDQKHFVAALDTGHWMTGAIERDGEGALSGLSEVKITPMLNARGEPEKAKTLVDAEGLALAPGAAIVSFEQRHRVDVYPDPGFEASAPKASYPLPFPRSELRNNRGFETLAMAPVDGPLAGAPVIVAERSLDRQGNLFGAILDGPAKGTFAVVRNDPYDVTDGAFLPDGDLLLLERRFRLSDGIGMRIRRIKGAEIRPGAVVDGEVLMDADMSHQIDNMEGIDVMQLPDGDVRIILVSDDNHSILQRNLMLEFRLTGGL</sequence>
<proteinExistence type="predicted"/>
<feature type="signal peptide" evidence="1">
    <location>
        <begin position="1"/>
        <end position="18"/>
    </location>
</feature>